<sequence length="50" mass="5490">MLRLLQAAVTTSVQLTILTASVIKLAKNDSESGGKHHYIPLEWVDKIDGK</sequence>
<gene>
    <name evidence="1" type="ORF">NCTC13032_00830</name>
</gene>
<name>A0A4U9HI49_9ENTR</name>
<dbReference type="STRING" id="83655.APT61_19630"/>
<evidence type="ECO:0000313" key="2">
    <source>
        <dbReference type="Proteomes" id="UP000310719"/>
    </source>
</evidence>
<protein>
    <submittedName>
        <fullName evidence="1">Uncharacterized protein conserved in bacteria</fullName>
    </submittedName>
</protein>
<reference evidence="1 2" key="1">
    <citation type="submission" date="2019-05" db="EMBL/GenBank/DDBJ databases">
        <authorList>
            <consortium name="Pathogen Informatics"/>
        </authorList>
    </citation>
    <scope>NUCLEOTIDE SEQUENCE [LARGE SCALE GENOMIC DNA]</scope>
    <source>
        <strain evidence="1 2">NCTC13032</strain>
    </source>
</reference>
<dbReference type="Pfam" id="PF09939">
    <property type="entry name" value="DUF2171"/>
    <property type="match status" value="1"/>
</dbReference>
<proteinExistence type="predicted"/>
<dbReference type="InterPro" id="IPR018684">
    <property type="entry name" value="DUF2171"/>
</dbReference>
<organism evidence="1 2">
    <name type="scientific">Leclercia adecarboxylata</name>
    <dbReference type="NCBI Taxonomy" id="83655"/>
    <lineage>
        <taxon>Bacteria</taxon>
        <taxon>Pseudomonadati</taxon>
        <taxon>Pseudomonadota</taxon>
        <taxon>Gammaproteobacteria</taxon>
        <taxon>Enterobacterales</taxon>
        <taxon>Enterobacteriaceae</taxon>
        <taxon>Leclercia</taxon>
    </lineage>
</organism>
<dbReference type="Proteomes" id="UP000310719">
    <property type="component" value="Chromosome"/>
</dbReference>
<evidence type="ECO:0000313" key="1">
    <source>
        <dbReference type="EMBL" id="VTP63375.1"/>
    </source>
</evidence>
<accession>A0A4U9HI49</accession>
<dbReference type="EMBL" id="LR590464">
    <property type="protein sequence ID" value="VTP63375.1"/>
    <property type="molecule type" value="Genomic_DNA"/>
</dbReference>
<dbReference type="AlphaFoldDB" id="A0A4U9HI49"/>